<dbReference type="GO" id="GO:0033316">
    <property type="term" value="P:meiotic spindle assembly checkpoint signaling"/>
    <property type="evidence" value="ECO:0007669"/>
    <property type="project" value="TreeGrafter"/>
</dbReference>
<dbReference type="PANTHER" id="PTHR22974:SF21">
    <property type="entry name" value="DUAL SPECIFICITY PROTEIN KINASE TTK"/>
    <property type="match status" value="1"/>
</dbReference>
<keyword evidence="5 6" id="KW-0067">ATP-binding</keyword>
<dbReference type="CDD" id="cd14131">
    <property type="entry name" value="PKc_Mps1"/>
    <property type="match status" value="1"/>
</dbReference>
<feature type="compositionally biased region" description="Polar residues" evidence="7">
    <location>
        <begin position="1"/>
        <end position="10"/>
    </location>
</feature>
<dbReference type="AlphaFoldDB" id="A0AAF1BMI8"/>
<evidence type="ECO:0000256" key="4">
    <source>
        <dbReference type="ARBA" id="ARBA00022777"/>
    </source>
</evidence>
<dbReference type="GO" id="GO:0098813">
    <property type="term" value="P:nuclear chromosome segregation"/>
    <property type="evidence" value="ECO:0007669"/>
    <property type="project" value="UniProtKB-ARBA"/>
</dbReference>
<feature type="region of interest" description="Disordered" evidence="7">
    <location>
        <begin position="104"/>
        <end position="127"/>
    </location>
</feature>
<evidence type="ECO:0000259" key="8">
    <source>
        <dbReference type="SMART" id="SM00220"/>
    </source>
</evidence>
<dbReference type="InterPro" id="IPR011009">
    <property type="entry name" value="Kinase-like_dom_sf"/>
</dbReference>
<evidence type="ECO:0000256" key="6">
    <source>
        <dbReference type="PROSITE-ProRule" id="PRU10141"/>
    </source>
</evidence>
<dbReference type="GO" id="GO:0000776">
    <property type="term" value="C:kinetochore"/>
    <property type="evidence" value="ECO:0007669"/>
    <property type="project" value="TreeGrafter"/>
</dbReference>
<keyword evidence="10" id="KW-1185">Reference proteome</keyword>
<proteinExistence type="predicted"/>
<dbReference type="GO" id="GO:0005634">
    <property type="term" value="C:nucleus"/>
    <property type="evidence" value="ECO:0007669"/>
    <property type="project" value="TreeGrafter"/>
</dbReference>
<dbReference type="Pfam" id="PF00069">
    <property type="entry name" value="Pkinase"/>
    <property type="match status" value="1"/>
</dbReference>
<feature type="region of interest" description="Disordered" evidence="7">
    <location>
        <begin position="218"/>
        <end position="418"/>
    </location>
</feature>
<protein>
    <submittedName>
        <fullName evidence="9">Serine/threonine-protein kinase mph1</fullName>
    </submittedName>
</protein>
<dbReference type="EMBL" id="CP086718">
    <property type="protein sequence ID" value="WOO83460.1"/>
    <property type="molecule type" value="Genomic_DNA"/>
</dbReference>
<dbReference type="InterPro" id="IPR000719">
    <property type="entry name" value="Prot_kinase_dom"/>
</dbReference>
<evidence type="ECO:0000313" key="9">
    <source>
        <dbReference type="EMBL" id="WOO83460.1"/>
    </source>
</evidence>
<dbReference type="Gene3D" id="1.10.510.10">
    <property type="entry name" value="Transferase(Phosphotransferase) domain 1"/>
    <property type="match status" value="1"/>
</dbReference>
<dbReference type="GO" id="GO:0005524">
    <property type="term" value="F:ATP binding"/>
    <property type="evidence" value="ECO:0007669"/>
    <property type="project" value="UniProtKB-UniRule"/>
</dbReference>
<reference evidence="9" key="1">
    <citation type="submission" date="2023-10" db="EMBL/GenBank/DDBJ databases">
        <authorList>
            <person name="Noh H."/>
        </authorList>
    </citation>
    <scope>NUCLEOTIDE SEQUENCE</scope>
    <source>
        <strain evidence="9">DUCC4014</strain>
    </source>
</reference>
<dbReference type="Gene3D" id="3.30.200.20">
    <property type="entry name" value="Phosphorylase Kinase, domain 1"/>
    <property type="match status" value="1"/>
</dbReference>
<dbReference type="PANTHER" id="PTHR22974">
    <property type="entry name" value="MIXED LINEAGE PROTEIN KINASE"/>
    <property type="match status" value="1"/>
</dbReference>
<dbReference type="SMART" id="SM00220">
    <property type="entry name" value="S_TKc"/>
    <property type="match status" value="1"/>
</dbReference>
<dbReference type="SUPFAM" id="SSF56112">
    <property type="entry name" value="Protein kinase-like (PK-like)"/>
    <property type="match status" value="1"/>
</dbReference>
<feature type="region of interest" description="Disordered" evidence="7">
    <location>
        <begin position="1"/>
        <end position="92"/>
    </location>
</feature>
<keyword evidence="2" id="KW-0808">Transferase</keyword>
<dbReference type="PROSITE" id="PS00107">
    <property type="entry name" value="PROTEIN_KINASE_ATP"/>
    <property type="match status" value="1"/>
</dbReference>
<dbReference type="Proteomes" id="UP000827549">
    <property type="component" value="Chromosome 5"/>
</dbReference>
<evidence type="ECO:0000256" key="2">
    <source>
        <dbReference type="ARBA" id="ARBA00022679"/>
    </source>
</evidence>
<dbReference type="InterPro" id="IPR027084">
    <property type="entry name" value="Mps1_cat"/>
</dbReference>
<evidence type="ECO:0000256" key="3">
    <source>
        <dbReference type="ARBA" id="ARBA00022741"/>
    </source>
</evidence>
<dbReference type="FunFam" id="1.10.510.10:FF:000224">
    <property type="entry name" value="serine/threonine-protein kinase mph1 isoform X1"/>
    <property type="match status" value="1"/>
</dbReference>
<feature type="compositionally biased region" description="Low complexity" evidence="7">
    <location>
        <begin position="76"/>
        <end position="91"/>
    </location>
</feature>
<dbReference type="GO" id="GO:0004712">
    <property type="term" value="F:protein serine/threonine/tyrosine kinase activity"/>
    <property type="evidence" value="ECO:0007669"/>
    <property type="project" value="TreeGrafter"/>
</dbReference>
<feature type="binding site" evidence="6">
    <location>
        <position position="463"/>
    </location>
    <ligand>
        <name>ATP</name>
        <dbReference type="ChEBI" id="CHEBI:30616"/>
    </ligand>
</feature>
<dbReference type="InterPro" id="IPR017441">
    <property type="entry name" value="Protein_kinase_ATP_BS"/>
</dbReference>
<feature type="compositionally biased region" description="Polar residues" evidence="7">
    <location>
        <begin position="256"/>
        <end position="274"/>
    </location>
</feature>
<evidence type="ECO:0000256" key="1">
    <source>
        <dbReference type="ARBA" id="ARBA00022527"/>
    </source>
</evidence>
<dbReference type="InterPro" id="IPR008271">
    <property type="entry name" value="Ser/Thr_kinase_AS"/>
</dbReference>
<keyword evidence="4 9" id="KW-0418">Kinase</keyword>
<feature type="compositionally biased region" description="Polar residues" evidence="7">
    <location>
        <begin position="327"/>
        <end position="338"/>
    </location>
</feature>
<feature type="compositionally biased region" description="Basic and acidic residues" evidence="7">
    <location>
        <begin position="349"/>
        <end position="377"/>
    </location>
</feature>
<evidence type="ECO:0000256" key="5">
    <source>
        <dbReference type="ARBA" id="ARBA00022840"/>
    </source>
</evidence>
<evidence type="ECO:0000313" key="10">
    <source>
        <dbReference type="Proteomes" id="UP000827549"/>
    </source>
</evidence>
<dbReference type="GO" id="GO:0004674">
    <property type="term" value="F:protein serine/threonine kinase activity"/>
    <property type="evidence" value="ECO:0007669"/>
    <property type="project" value="UniProtKB-KW"/>
</dbReference>
<dbReference type="GO" id="GO:0007094">
    <property type="term" value="P:mitotic spindle assembly checkpoint signaling"/>
    <property type="evidence" value="ECO:0007669"/>
    <property type="project" value="TreeGrafter"/>
</dbReference>
<feature type="compositionally biased region" description="Polar residues" evidence="7">
    <location>
        <begin position="104"/>
        <end position="119"/>
    </location>
</feature>
<feature type="compositionally biased region" description="Low complexity" evidence="7">
    <location>
        <begin position="52"/>
        <end position="65"/>
    </location>
</feature>
<gene>
    <name evidence="9" type="primary">mph1_1</name>
    <name evidence="9" type="ORF">LOC62_05G006984</name>
</gene>
<dbReference type="GeneID" id="87810159"/>
<dbReference type="FunFam" id="3.30.200.20:FF:000131">
    <property type="entry name" value="Dual specificity protein kinase TTK"/>
    <property type="match status" value="1"/>
</dbReference>
<name>A0AAF1BMI8_9TREE</name>
<sequence>MTQASPSTPIAVNGMGGQALGKPIWDNEGDEDESFEVQVPDFHFDWGVEDPSSASKNNSESSGGARSTHVTQHSLSSLAQASPSNVSSSSSNRFLTRVADHSISSASSALPTPPHTGTSVLGGLGRRTDQISTLASVDDIDMDRPDRPLRTLPGRSFQRVVSAPVSSAKAIDEGVQVPRIADDGSKATLRSNMVTPGLSQRTLATTANSTARRIAGLSRFGGPARRGVAAPQPEFQEEQETAGAELAASPERQDDGTLQSAAETPNSTVASSTIRGYGAATPPARPEAQGMIFRDGRPDSLQLGQSPQLRPRSPVAIKSPVPLQVSGRENQPQASTHQDLIPKSSGTPKRRDFGVPSHQRVDHPRPDKHIVEAELRHPLRATRPAPVQPQPTTGARVSSWSGQPSPRAEVQPLPAPQPLPQAVRRSFVVNHAPYERLGLLGKGGSSKVYSVLCPTKRAVFALKRVSLEHADPETYQSYTNEIELLRRLRGHDRIIQLIDHQITFSEGNRPRTLLMVMECGEIDFAALLDDQRGKPLNLNFVGLYWQQMLEAVHAVHAENVVHTDLKPANFVLVKGRLKIIDFGIAKAIANDTVNIQREQQVSIQPMQSILMLQIGTVNYMSPEAIQRMNNQKVLKLSYPSDVWSLGCILYQMIYGSPPFHHITAGPLAKMNAIADPSYRITYPPTAIAKTSSLPGQPSPTSVPVVVPTTAISTMRSCLAYNKDNRLTIPKLLQHDFLTRNEPTVPSLPPNSTSITESQMAMLVNFVLRENGLPTLAGNDRTAEDLFSQLQSQNALSQS</sequence>
<accession>A0AAF1BMI8</accession>
<dbReference type="GO" id="GO:0034501">
    <property type="term" value="P:protein localization to kinetochore"/>
    <property type="evidence" value="ECO:0007669"/>
    <property type="project" value="TreeGrafter"/>
</dbReference>
<feature type="domain" description="Protein kinase" evidence="8">
    <location>
        <begin position="434"/>
        <end position="737"/>
    </location>
</feature>
<dbReference type="RefSeq" id="XP_062629486.1">
    <property type="nucleotide sequence ID" value="XM_062773503.1"/>
</dbReference>
<organism evidence="9 10">
    <name type="scientific">Vanrija pseudolonga</name>
    <dbReference type="NCBI Taxonomy" id="143232"/>
    <lineage>
        <taxon>Eukaryota</taxon>
        <taxon>Fungi</taxon>
        <taxon>Dikarya</taxon>
        <taxon>Basidiomycota</taxon>
        <taxon>Agaricomycotina</taxon>
        <taxon>Tremellomycetes</taxon>
        <taxon>Trichosporonales</taxon>
        <taxon>Trichosporonaceae</taxon>
        <taxon>Vanrija</taxon>
    </lineage>
</organism>
<evidence type="ECO:0000256" key="7">
    <source>
        <dbReference type="SAM" id="MobiDB-lite"/>
    </source>
</evidence>
<keyword evidence="1" id="KW-0723">Serine/threonine-protein kinase</keyword>
<keyword evidence="3 6" id="KW-0547">Nucleotide-binding</keyword>
<feature type="compositionally biased region" description="Polar residues" evidence="7">
    <location>
        <begin position="390"/>
        <end position="404"/>
    </location>
</feature>
<dbReference type="PROSITE" id="PS00108">
    <property type="entry name" value="PROTEIN_KINASE_ST"/>
    <property type="match status" value="1"/>
</dbReference>